<evidence type="ECO:0000256" key="5">
    <source>
        <dbReference type="RuleBase" id="RU003560"/>
    </source>
</evidence>
<sequence length="473" mass="52056">MTYSLPSPKAEAILAKGNRYFRNGANYEKRRAAAQQAGLNNKPPQVIFAKAEGDYLYDVDGNRYIDFQCGWASNPCGNANPEIIEAVTAAMRQYGFIYEHPLRYELAEKLLPLTPYGHHSRLNYEVSGTEAAEAAIHMALCAKQARFIISFDKCFHGLGLGTKLVNGYDAESTRYMEAWKGGVIKAPFPSAYDAPAGMDIEQYIDYCLWHLETRIPSYEVPADLIAGVIIEPGLAEGGNWLPPKRFMQGVKRICEKHGWLFICDEVLTGLGRTGKTWAIEHFDIKPDILVIGKNITGGVEPIAVVTATEEVLANNKQSSSGSTYAGTPAGCAAALKTLEIYERDNVVERGRRLGELAAKRMAKWQDNYAIVGEVRSLGALMAAHIVDPETGLASMNWGMSVGDEALRRGAFVVNDHENTVRLYPALTMSEAALNEGLDIVEEAIAHVEKHGPMGKGIDNDVYYPHYYTGFTGY</sequence>
<keyword evidence="4 5" id="KW-0663">Pyridoxal phosphate</keyword>
<gene>
    <name evidence="6" type="ORF">O0V09_06785</name>
</gene>
<dbReference type="Gene3D" id="3.90.1150.10">
    <property type="entry name" value="Aspartate Aminotransferase, domain 1"/>
    <property type="match status" value="1"/>
</dbReference>
<comment type="cofactor">
    <cofactor evidence="1">
        <name>pyridoxal 5'-phosphate</name>
        <dbReference type="ChEBI" id="CHEBI:597326"/>
    </cofactor>
</comment>
<dbReference type="GO" id="GO:0042802">
    <property type="term" value="F:identical protein binding"/>
    <property type="evidence" value="ECO:0007669"/>
    <property type="project" value="TreeGrafter"/>
</dbReference>
<keyword evidence="3 6" id="KW-0808">Transferase</keyword>
<comment type="caution">
    <text evidence="6">The sequence shown here is derived from an EMBL/GenBank/DDBJ whole genome shotgun (WGS) entry which is preliminary data.</text>
</comment>
<reference evidence="6 7" key="1">
    <citation type="submission" date="2022-12" db="EMBL/GenBank/DDBJ databases">
        <title>Dasania phycosphaerae sp. nov., isolated from particulate material of the south coast of Korea.</title>
        <authorList>
            <person name="Jiang Y."/>
        </authorList>
    </citation>
    <scope>NUCLEOTIDE SEQUENCE [LARGE SCALE GENOMIC DNA]</scope>
    <source>
        <strain evidence="6 7">GY-19</strain>
    </source>
</reference>
<evidence type="ECO:0000313" key="7">
    <source>
        <dbReference type="Proteomes" id="UP001069090"/>
    </source>
</evidence>
<comment type="similarity">
    <text evidence="2 5">Belongs to the class-III pyridoxal-phosphate-dependent aminotransferase family.</text>
</comment>
<evidence type="ECO:0000256" key="4">
    <source>
        <dbReference type="ARBA" id="ARBA00022898"/>
    </source>
</evidence>
<dbReference type="InterPro" id="IPR049704">
    <property type="entry name" value="Aminotrans_3_PPA_site"/>
</dbReference>
<dbReference type="Pfam" id="PF00202">
    <property type="entry name" value="Aminotran_3"/>
    <property type="match status" value="1"/>
</dbReference>
<dbReference type="PANTHER" id="PTHR11986">
    <property type="entry name" value="AMINOTRANSFERASE CLASS III"/>
    <property type="match status" value="1"/>
</dbReference>
<dbReference type="PROSITE" id="PS00600">
    <property type="entry name" value="AA_TRANSFER_CLASS_3"/>
    <property type="match status" value="1"/>
</dbReference>
<evidence type="ECO:0000256" key="3">
    <source>
        <dbReference type="ARBA" id="ARBA00022576"/>
    </source>
</evidence>
<dbReference type="CDD" id="cd00610">
    <property type="entry name" value="OAT_like"/>
    <property type="match status" value="1"/>
</dbReference>
<dbReference type="InterPro" id="IPR050103">
    <property type="entry name" value="Class-III_PLP-dep_AT"/>
</dbReference>
<keyword evidence="7" id="KW-1185">Reference proteome</keyword>
<keyword evidence="3 6" id="KW-0032">Aminotransferase</keyword>
<dbReference type="InterPro" id="IPR015422">
    <property type="entry name" value="PyrdxlP-dep_Trfase_small"/>
</dbReference>
<dbReference type="SUPFAM" id="SSF53383">
    <property type="entry name" value="PLP-dependent transferases"/>
    <property type="match status" value="1"/>
</dbReference>
<evidence type="ECO:0000313" key="6">
    <source>
        <dbReference type="EMBL" id="MCZ0864899.1"/>
    </source>
</evidence>
<dbReference type="RefSeq" id="WP_258331052.1">
    <property type="nucleotide sequence ID" value="NZ_JAPTGG010000004.1"/>
</dbReference>
<dbReference type="Proteomes" id="UP001069090">
    <property type="component" value="Unassembled WGS sequence"/>
</dbReference>
<dbReference type="InterPro" id="IPR015424">
    <property type="entry name" value="PyrdxlP-dep_Trfase"/>
</dbReference>
<organism evidence="6 7">
    <name type="scientific">Dasania phycosphaerae</name>
    <dbReference type="NCBI Taxonomy" id="2950436"/>
    <lineage>
        <taxon>Bacteria</taxon>
        <taxon>Pseudomonadati</taxon>
        <taxon>Pseudomonadota</taxon>
        <taxon>Gammaproteobacteria</taxon>
        <taxon>Cellvibrionales</taxon>
        <taxon>Spongiibacteraceae</taxon>
        <taxon>Dasania</taxon>
    </lineage>
</organism>
<dbReference type="InterPro" id="IPR005814">
    <property type="entry name" value="Aminotrans_3"/>
</dbReference>
<evidence type="ECO:0000256" key="1">
    <source>
        <dbReference type="ARBA" id="ARBA00001933"/>
    </source>
</evidence>
<proteinExistence type="inferred from homology"/>
<dbReference type="GO" id="GO:0008483">
    <property type="term" value="F:transaminase activity"/>
    <property type="evidence" value="ECO:0007669"/>
    <property type="project" value="UniProtKB-KW"/>
</dbReference>
<dbReference type="Gene3D" id="3.40.640.10">
    <property type="entry name" value="Type I PLP-dependent aspartate aminotransferase-like (Major domain)"/>
    <property type="match status" value="1"/>
</dbReference>
<dbReference type="EMBL" id="JAPTGG010000004">
    <property type="protein sequence ID" value="MCZ0864899.1"/>
    <property type="molecule type" value="Genomic_DNA"/>
</dbReference>
<name>A0A9J6RK89_9GAMM</name>
<dbReference type="GO" id="GO:0030170">
    <property type="term" value="F:pyridoxal phosphate binding"/>
    <property type="evidence" value="ECO:0007669"/>
    <property type="project" value="InterPro"/>
</dbReference>
<protein>
    <submittedName>
        <fullName evidence="6">Aminotransferase class III-fold pyridoxal phosphate-dependent enzyme</fullName>
    </submittedName>
</protein>
<dbReference type="PANTHER" id="PTHR11986:SF58">
    <property type="entry name" value="LEUCINE_METHIONINE RACEMASE"/>
    <property type="match status" value="1"/>
</dbReference>
<dbReference type="AlphaFoldDB" id="A0A9J6RK89"/>
<evidence type="ECO:0000256" key="2">
    <source>
        <dbReference type="ARBA" id="ARBA00008954"/>
    </source>
</evidence>
<accession>A0A9J6RK89</accession>
<dbReference type="InterPro" id="IPR015421">
    <property type="entry name" value="PyrdxlP-dep_Trfase_major"/>
</dbReference>
<dbReference type="PIRSF" id="PIRSF000521">
    <property type="entry name" value="Transaminase_4ab_Lys_Orn"/>
    <property type="match status" value="1"/>
</dbReference>